<dbReference type="PANTHER" id="PTHR33710">
    <property type="entry name" value="BNAC02G09200D PROTEIN"/>
    <property type="match status" value="1"/>
</dbReference>
<dbReference type="InterPro" id="IPR005135">
    <property type="entry name" value="Endo/exonuclease/phosphatase"/>
</dbReference>
<evidence type="ECO:0000313" key="2">
    <source>
        <dbReference type="Proteomes" id="UP001652660"/>
    </source>
</evidence>
<reference evidence="3" key="1">
    <citation type="submission" date="2025-08" db="UniProtKB">
        <authorList>
            <consortium name="RefSeq"/>
        </authorList>
    </citation>
    <scope>IDENTIFICATION</scope>
    <source>
        <tissue evidence="3">Leaves</tissue>
    </source>
</reference>
<gene>
    <name evidence="3" type="primary">LOC140012704</name>
</gene>
<dbReference type="RefSeq" id="XP_071917091.1">
    <property type="nucleotide sequence ID" value="XM_072060990.1"/>
</dbReference>
<dbReference type="Pfam" id="PF03372">
    <property type="entry name" value="Exo_endo_phos"/>
    <property type="match status" value="1"/>
</dbReference>
<proteinExistence type="predicted"/>
<dbReference type="Proteomes" id="UP001652660">
    <property type="component" value="Chromosome 8e"/>
</dbReference>
<dbReference type="Gene3D" id="3.60.10.10">
    <property type="entry name" value="Endonuclease/exonuclease/phosphatase"/>
    <property type="match status" value="1"/>
</dbReference>
<dbReference type="SUPFAM" id="SSF56219">
    <property type="entry name" value="DNase I-like"/>
    <property type="match status" value="1"/>
</dbReference>
<protein>
    <recommendedName>
        <fullName evidence="1">Endonuclease/exonuclease/phosphatase domain-containing protein</fullName>
    </recommendedName>
</protein>
<keyword evidence="2" id="KW-1185">Reference proteome</keyword>
<accession>A0ABM4VC41</accession>
<evidence type="ECO:0000259" key="1">
    <source>
        <dbReference type="Pfam" id="PF03372"/>
    </source>
</evidence>
<feature type="domain" description="Endonuclease/exonuclease/phosphatase" evidence="1">
    <location>
        <begin position="105"/>
        <end position="201"/>
    </location>
</feature>
<name>A0ABM4VC41_COFAR</name>
<organism evidence="2 3">
    <name type="scientific">Coffea arabica</name>
    <name type="common">Arabian coffee</name>
    <dbReference type="NCBI Taxonomy" id="13443"/>
    <lineage>
        <taxon>Eukaryota</taxon>
        <taxon>Viridiplantae</taxon>
        <taxon>Streptophyta</taxon>
        <taxon>Embryophyta</taxon>
        <taxon>Tracheophyta</taxon>
        <taxon>Spermatophyta</taxon>
        <taxon>Magnoliopsida</taxon>
        <taxon>eudicotyledons</taxon>
        <taxon>Gunneridae</taxon>
        <taxon>Pentapetalae</taxon>
        <taxon>asterids</taxon>
        <taxon>lamiids</taxon>
        <taxon>Gentianales</taxon>
        <taxon>Rubiaceae</taxon>
        <taxon>Ixoroideae</taxon>
        <taxon>Gardenieae complex</taxon>
        <taxon>Bertiereae - Coffeeae clade</taxon>
        <taxon>Coffeeae</taxon>
        <taxon>Coffea</taxon>
    </lineage>
</organism>
<dbReference type="PANTHER" id="PTHR33710:SF62">
    <property type="entry name" value="DUF4283 DOMAIN PROTEIN"/>
    <property type="match status" value="1"/>
</dbReference>
<dbReference type="InterPro" id="IPR036691">
    <property type="entry name" value="Endo/exonu/phosph_ase_sf"/>
</dbReference>
<dbReference type="GeneID" id="140012704"/>
<evidence type="ECO:0000313" key="3">
    <source>
        <dbReference type="RefSeq" id="XP_071917091.1"/>
    </source>
</evidence>
<sequence>MDSLRYLKKLKFDFNVKILVLLEPMSEEGQLGYVKRLVGFHSAASLVEGKIWVLWDLAFNISFSTLADQLVDMEISSSVGSFFLSTIYARCTRVARRPLWGAMENLAASRQGPWMLAGDFNIIAEASERLGGAPPNARNMEEFNQTLFKCDLTSVEFDGPQYTWTNGRVWQHLDRALVNREWAEQFAVSRVVHLARGRSDHAPLLIQCGSGRKGASSFRFLNVWPRHSSFLGVVQEALGRGGLSHTMSGFYRKLLGVRDKLRVWNKEVFGHIGTRVAVLEKEMRTAKMQYDTERTVASKIAYHEARATYMHQLAVD</sequence>